<keyword evidence="5 8" id="KW-0812">Transmembrane</keyword>
<evidence type="ECO:0000256" key="3">
    <source>
        <dbReference type="ARBA" id="ARBA00022448"/>
    </source>
</evidence>
<comment type="subcellular location">
    <subcellularLocation>
        <location evidence="1">Cell membrane</location>
        <topology evidence="1">Multi-pass membrane protein</topology>
    </subcellularLocation>
</comment>
<comment type="similarity">
    <text evidence="2">Belongs to the auxin efflux carrier (TC 2.A.69) family.</text>
</comment>
<dbReference type="EMBL" id="CP049889">
    <property type="protein sequence ID" value="QIK52462.1"/>
    <property type="molecule type" value="Genomic_DNA"/>
</dbReference>
<reference evidence="9 10" key="1">
    <citation type="journal article" date="2017" name="Int. J. Syst. Evol. Microbiol.">
        <title>Jeotgalibaca porci sp. nov. and Jeotgalibaca arthritidis sp. nov., isolated from pigs, and emended description of the genus Jeotgalibaca.</title>
        <authorList>
            <person name="Zamora L."/>
            <person name="Perez-Sancho M."/>
            <person name="Dominguez L."/>
            <person name="Fernandez-Garayzabal J.F."/>
            <person name="Vela A.I."/>
        </authorList>
    </citation>
    <scope>NUCLEOTIDE SEQUENCE [LARGE SCALE GENOMIC DNA]</scope>
    <source>
        <strain evidence="9 10">CCUG 69148</strain>
    </source>
</reference>
<dbReference type="PANTHER" id="PTHR36838:SF1">
    <property type="entry name" value="SLR1864 PROTEIN"/>
    <property type="match status" value="1"/>
</dbReference>
<dbReference type="Proteomes" id="UP000501830">
    <property type="component" value="Chromosome"/>
</dbReference>
<evidence type="ECO:0000256" key="5">
    <source>
        <dbReference type="ARBA" id="ARBA00022692"/>
    </source>
</evidence>
<feature type="transmembrane region" description="Helical" evidence="8">
    <location>
        <begin position="65"/>
        <end position="86"/>
    </location>
</feature>
<feature type="transmembrane region" description="Helical" evidence="8">
    <location>
        <begin position="186"/>
        <end position="204"/>
    </location>
</feature>
<dbReference type="AlphaFoldDB" id="A0A6G7WJP2"/>
<keyword evidence="3" id="KW-0813">Transport</keyword>
<accession>A0A6G7WJP2</accession>
<dbReference type="Pfam" id="PF03547">
    <property type="entry name" value="Mem_trans"/>
    <property type="match status" value="1"/>
</dbReference>
<dbReference type="KEGG" id="jpo:G7058_10630"/>
<feature type="transmembrane region" description="Helical" evidence="8">
    <location>
        <begin position="154"/>
        <end position="174"/>
    </location>
</feature>
<sequence length="304" mass="33490">MFIILLQQMLTMLSLIIFGFILIKRKVLDADGTKQISTLLSMYVMPASMIASFNDAFDFDRLKLFGWAIIAALLTITSRILLNHFVFDKEDRTAKYGVTFPNSGFFGIPIVTALIGIQGIFFMSAYIMCNNILQWTYGRALISGDRSSMSIRKVFSNPGMIGATIGLILYIIPLPLPAFMWKAVDSIAALNTSLAMIIIGSFLANSDLKAIFTNRTSYKASLMRLVITPILAIIIIKLLPINNSEVELVMTIASVAPAAANTAILGRVFGGNYEYGARIVVLSSLFSILTIPFMLQFATFIYAL</sequence>
<feature type="transmembrane region" description="Helical" evidence="8">
    <location>
        <begin position="248"/>
        <end position="269"/>
    </location>
</feature>
<evidence type="ECO:0000256" key="4">
    <source>
        <dbReference type="ARBA" id="ARBA00022475"/>
    </source>
</evidence>
<feature type="transmembrane region" description="Helical" evidence="8">
    <location>
        <begin position="106"/>
        <end position="133"/>
    </location>
</feature>
<keyword evidence="6 8" id="KW-1133">Transmembrane helix</keyword>
<evidence type="ECO:0000313" key="9">
    <source>
        <dbReference type="EMBL" id="QIK52462.1"/>
    </source>
</evidence>
<keyword evidence="7 8" id="KW-0472">Membrane</keyword>
<evidence type="ECO:0000256" key="6">
    <source>
        <dbReference type="ARBA" id="ARBA00022989"/>
    </source>
</evidence>
<dbReference type="InterPro" id="IPR038770">
    <property type="entry name" value="Na+/solute_symporter_sf"/>
</dbReference>
<evidence type="ECO:0000256" key="1">
    <source>
        <dbReference type="ARBA" id="ARBA00004651"/>
    </source>
</evidence>
<feature type="transmembrane region" description="Helical" evidence="8">
    <location>
        <begin position="281"/>
        <end position="303"/>
    </location>
</feature>
<dbReference type="GO" id="GO:0005886">
    <property type="term" value="C:plasma membrane"/>
    <property type="evidence" value="ECO:0007669"/>
    <property type="project" value="UniProtKB-SubCell"/>
</dbReference>
<protein>
    <submittedName>
        <fullName evidence="9">AEC family transporter</fullName>
    </submittedName>
</protein>
<proteinExistence type="inferred from homology"/>
<name>A0A6G7WJP2_9LACT</name>
<evidence type="ECO:0000256" key="7">
    <source>
        <dbReference type="ARBA" id="ARBA00023136"/>
    </source>
</evidence>
<evidence type="ECO:0000256" key="2">
    <source>
        <dbReference type="ARBA" id="ARBA00010145"/>
    </source>
</evidence>
<dbReference type="InterPro" id="IPR004776">
    <property type="entry name" value="Mem_transp_PIN-like"/>
</dbReference>
<dbReference type="PANTHER" id="PTHR36838">
    <property type="entry name" value="AUXIN EFFLUX CARRIER FAMILY PROTEIN"/>
    <property type="match status" value="1"/>
</dbReference>
<gene>
    <name evidence="9" type="ORF">G7058_10630</name>
</gene>
<organism evidence="9 10">
    <name type="scientific">Jeotgalibaca porci</name>
    <dbReference type="NCBI Taxonomy" id="1868793"/>
    <lineage>
        <taxon>Bacteria</taxon>
        <taxon>Bacillati</taxon>
        <taxon>Bacillota</taxon>
        <taxon>Bacilli</taxon>
        <taxon>Lactobacillales</taxon>
        <taxon>Carnobacteriaceae</taxon>
        <taxon>Jeotgalibaca</taxon>
    </lineage>
</organism>
<keyword evidence="10" id="KW-1185">Reference proteome</keyword>
<dbReference type="GeneID" id="94553741"/>
<keyword evidence="4" id="KW-1003">Cell membrane</keyword>
<dbReference type="RefSeq" id="WP_166063492.1">
    <property type="nucleotide sequence ID" value="NZ_CP049889.1"/>
</dbReference>
<dbReference type="GO" id="GO:0055085">
    <property type="term" value="P:transmembrane transport"/>
    <property type="evidence" value="ECO:0007669"/>
    <property type="project" value="InterPro"/>
</dbReference>
<feature type="transmembrane region" description="Helical" evidence="8">
    <location>
        <begin position="225"/>
        <end position="242"/>
    </location>
</feature>
<evidence type="ECO:0000256" key="8">
    <source>
        <dbReference type="SAM" id="Phobius"/>
    </source>
</evidence>
<evidence type="ECO:0000313" key="10">
    <source>
        <dbReference type="Proteomes" id="UP000501830"/>
    </source>
</evidence>
<dbReference type="Gene3D" id="1.20.1530.20">
    <property type="match status" value="1"/>
</dbReference>
<feature type="transmembrane region" description="Helical" evidence="8">
    <location>
        <begin position="5"/>
        <end position="23"/>
    </location>
</feature>